<feature type="non-terminal residue" evidence="2">
    <location>
        <position position="1"/>
    </location>
</feature>
<dbReference type="Proteomes" id="UP001469553">
    <property type="component" value="Unassembled WGS sequence"/>
</dbReference>
<dbReference type="InterPro" id="IPR058030">
    <property type="entry name" value="TRIM8/14/16/25/29/45/65_CC"/>
</dbReference>
<evidence type="ECO:0000259" key="1">
    <source>
        <dbReference type="Pfam" id="PF25600"/>
    </source>
</evidence>
<evidence type="ECO:0000313" key="2">
    <source>
        <dbReference type="EMBL" id="MEQ2315171.1"/>
    </source>
</evidence>
<dbReference type="EMBL" id="JAHRIP010086196">
    <property type="protein sequence ID" value="MEQ2315171.1"/>
    <property type="molecule type" value="Genomic_DNA"/>
</dbReference>
<reference evidence="2 3" key="1">
    <citation type="submission" date="2021-06" db="EMBL/GenBank/DDBJ databases">
        <authorList>
            <person name="Palmer J.M."/>
        </authorList>
    </citation>
    <scope>NUCLEOTIDE SEQUENCE [LARGE SCALE GENOMIC DNA]</scope>
    <source>
        <strain evidence="2 3">AS_MEX2019</strain>
        <tissue evidence="2">Muscle</tissue>
    </source>
</reference>
<feature type="domain" description="TRIM8/14/16/25/29/45/65 coiled-coil region" evidence="1">
    <location>
        <begin position="1"/>
        <end position="56"/>
    </location>
</feature>
<comment type="caution">
    <text evidence="2">The sequence shown here is derived from an EMBL/GenBank/DDBJ whole genome shotgun (WGS) entry which is preliminary data.</text>
</comment>
<name>A0ABV1AA84_9TELE</name>
<protein>
    <recommendedName>
        <fullName evidence="1">TRIM8/14/16/25/29/45/65 coiled-coil region domain-containing protein</fullName>
    </recommendedName>
</protein>
<dbReference type="Pfam" id="PF25600">
    <property type="entry name" value="TRIM_CC"/>
    <property type="match status" value="1"/>
</dbReference>
<evidence type="ECO:0000313" key="3">
    <source>
        <dbReference type="Proteomes" id="UP001469553"/>
    </source>
</evidence>
<gene>
    <name evidence="2" type="ORF">AMECASPLE_019357</name>
</gene>
<sequence length="105" mass="12043">LSNTEDHNQFLHSYPPLSALSESTHLSRINICPLRYFEDVTAAVSELRDKLRDILRDTWTNISVTVSKVEVLLSQPEPKSRVDFLKYSREITLDPNTVNTELVLT</sequence>
<keyword evidence="3" id="KW-1185">Reference proteome</keyword>
<proteinExistence type="predicted"/>
<accession>A0ABV1AA84</accession>
<organism evidence="2 3">
    <name type="scientific">Ameca splendens</name>
    <dbReference type="NCBI Taxonomy" id="208324"/>
    <lineage>
        <taxon>Eukaryota</taxon>
        <taxon>Metazoa</taxon>
        <taxon>Chordata</taxon>
        <taxon>Craniata</taxon>
        <taxon>Vertebrata</taxon>
        <taxon>Euteleostomi</taxon>
        <taxon>Actinopterygii</taxon>
        <taxon>Neopterygii</taxon>
        <taxon>Teleostei</taxon>
        <taxon>Neoteleostei</taxon>
        <taxon>Acanthomorphata</taxon>
        <taxon>Ovalentaria</taxon>
        <taxon>Atherinomorphae</taxon>
        <taxon>Cyprinodontiformes</taxon>
        <taxon>Goodeidae</taxon>
        <taxon>Ameca</taxon>
    </lineage>
</organism>